<evidence type="ECO:0000256" key="3">
    <source>
        <dbReference type="ARBA" id="ARBA00022989"/>
    </source>
</evidence>
<keyword evidence="3" id="KW-1133">Transmembrane helix</keyword>
<dbReference type="Gene3D" id="3.40.50.2300">
    <property type="match status" value="2"/>
</dbReference>
<dbReference type="InterPro" id="IPR001828">
    <property type="entry name" value="ANF_lig-bd_rcpt"/>
</dbReference>
<organism evidence="8 9">
    <name type="scientific">Priapulus caudatus</name>
    <name type="common">Priapulid worm</name>
    <dbReference type="NCBI Taxonomy" id="37621"/>
    <lineage>
        <taxon>Eukaryota</taxon>
        <taxon>Metazoa</taxon>
        <taxon>Ecdysozoa</taxon>
        <taxon>Scalidophora</taxon>
        <taxon>Priapulida</taxon>
        <taxon>Priapulimorpha</taxon>
        <taxon>Priapulimorphida</taxon>
        <taxon>Priapulidae</taxon>
        <taxon>Priapulus</taxon>
    </lineage>
</organism>
<evidence type="ECO:0000256" key="4">
    <source>
        <dbReference type="ARBA" id="ARBA00023136"/>
    </source>
</evidence>
<keyword evidence="8" id="KW-1185">Reference proteome</keyword>
<feature type="chain" id="PRO_5046017979" evidence="6">
    <location>
        <begin position="39"/>
        <end position="497"/>
    </location>
</feature>
<dbReference type="InterPro" id="IPR050726">
    <property type="entry name" value="mGluR"/>
</dbReference>
<dbReference type="RefSeq" id="XP_014668744.1">
    <property type="nucleotide sequence ID" value="XM_014813258.1"/>
</dbReference>
<dbReference type="Pfam" id="PF01094">
    <property type="entry name" value="ANF_receptor"/>
    <property type="match status" value="1"/>
</dbReference>
<evidence type="ECO:0000256" key="1">
    <source>
        <dbReference type="ARBA" id="ARBA00004370"/>
    </source>
</evidence>
<dbReference type="InterPro" id="IPR028082">
    <property type="entry name" value="Peripla_BP_I"/>
</dbReference>
<keyword evidence="6" id="KW-0732">Signal</keyword>
<comment type="subcellular location">
    <subcellularLocation>
        <location evidence="1">Membrane</location>
    </subcellularLocation>
</comment>
<keyword evidence="4" id="KW-0472">Membrane</keyword>
<name>A0ABM1E973_PRICU</name>
<evidence type="ECO:0000313" key="9">
    <source>
        <dbReference type="RefSeq" id="XP_014668744.1"/>
    </source>
</evidence>
<dbReference type="SUPFAM" id="SSF53822">
    <property type="entry name" value="Periplasmic binding protein-like I"/>
    <property type="match status" value="1"/>
</dbReference>
<evidence type="ECO:0000256" key="2">
    <source>
        <dbReference type="ARBA" id="ARBA00022692"/>
    </source>
</evidence>
<sequence length="497" mass="55930">MHRVDTRKECCSLSTSHRCRLMVQLFVMALSLADLSHAEIFRLGYITGNYASPEHPMYTKPGQSISGALSLAVSEINSDRDILPNDILEFVVGETHGDSLLSLKQTARLWTDDVSAYIGPQETCFSEANLAAAFNIPMISHFCLEPEVSDKGRFPTFARTRPQASDAVTSVLKQFNWNSVYILHSANEYFTLVARSVQKHLHANHITVNGIKTWEAKYFHGFTANPFIPLIDESYAETRIYLVIGDTHEYIGLLTYMEERGLFDNGDYFVVGLHVDEIYKHKEAENYIKGVLEPFVQEATVRAYRSYIGIIGAPPVNPAYNKFTAAVNQYLEAPPFNFVNPLKLFGLKRQKIIRPEAAYLYDAVYLYARAVHAAKMRGEDPRDGRNLLKHIAGTSYQSVTGYLVHMDEHADAQGNFTLMALKMIDAEPTRYGLVPVGSYAQAAVSESDTTQRQEHRLDLFTSIDWVQGIPPTSEPLGGFPHTDCFNENLIDDSKRHL</sequence>
<evidence type="ECO:0000256" key="5">
    <source>
        <dbReference type="ARBA" id="ARBA00023180"/>
    </source>
</evidence>
<dbReference type="Proteomes" id="UP000695022">
    <property type="component" value="Unplaced"/>
</dbReference>
<keyword evidence="5" id="KW-0325">Glycoprotein</keyword>
<feature type="domain" description="Receptor ligand binding region" evidence="7">
    <location>
        <begin position="67"/>
        <end position="422"/>
    </location>
</feature>
<feature type="signal peptide" evidence="6">
    <location>
        <begin position="1"/>
        <end position="38"/>
    </location>
</feature>
<evidence type="ECO:0000256" key="6">
    <source>
        <dbReference type="SAM" id="SignalP"/>
    </source>
</evidence>
<evidence type="ECO:0000259" key="7">
    <source>
        <dbReference type="Pfam" id="PF01094"/>
    </source>
</evidence>
<protein>
    <submittedName>
        <fullName evidence="9">Guanylate cyclase 32E-like</fullName>
    </submittedName>
</protein>
<keyword evidence="2" id="KW-0812">Transmembrane</keyword>
<gene>
    <name evidence="9" type="primary">LOC106810001</name>
</gene>
<reference evidence="9" key="1">
    <citation type="submission" date="2025-08" db="UniProtKB">
        <authorList>
            <consortium name="RefSeq"/>
        </authorList>
    </citation>
    <scope>IDENTIFICATION</scope>
</reference>
<evidence type="ECO:0000313" key="8">
    <source>
        <dbReference type="Proteomes" id="UP000695022"/>
    </source>
</evidence>
<accession>A0ABM1E973</accession>
<proteinExistence type="predicted"/>
<dbReference type="GeneID" id="106810001"/>
<dbReference type="CDD" id="cd06370">
    <property type="entry name" value="PBP1_SAP_GC-like"/>
    <property type="match status" value="1"/>
</dbReference>
<dbReference type="PANTHER" id="PTHR24060">
    <property type="entry name" value="METABOTROPIC GLUTAMATE RECEPTOR"/>
    <property type="match status" value="1"/>
</dbReference>